<sequence length="316" mass="34646">YLNLEMPDHTDFVMFQCALRVLPDSLRMLFERSLANRTSEIPTFQRLIHFVRDQCRIKEFLVPSPSAAPTTKTFKSAKPVQKSPTKFATSLLVAPTTHPTEESSTSSAPRPPPTSTPSCPVCQEASHSIYHCTKYDKMDVTQRYELIKSLRRCFRCLAKHSRGNCSSRGICRLCKSARHHTSLHNDSIDSTQGESLSPVLHPHKSIKKSTTPPTLPSTSSTSTASAMLTGTSPSDTYVLLGTAQGFLRDGSGSWAPIRLVIDIGSQINLISTECVQRLKLPIIPRNTRISGAMDQVVGDSHGQVSCVLSPSPNEGP</sequence>
<feature type="non-terminal residue" evidence="2">
    <location>
        <position position="1"/>
    </location>
</feature>
<dbReference type="AlphaFoldDB" id="A0A0A9VXH6"/>
<feature type="region of interest" description="Disordered" evidence="1">
    <location>
        <begin position="95"/>
        <end position="120"/>
    </location>
</feature>
<reference evidence="2" key="1">
    <citation type="journal article" date="2014" name="PLoS ONE">
        <title>Transcriptome-Based Identification of ABC Transporters in the Western Tarnished Plant Bug Lygus hesperus.</title>
        <authorList>
            <person name="Hull J.J."/>
            <person name="Chaney K."/>
            <person name="Geib S.M."/>
            <person name="Fabrick J.A."/>
            <person name="Brent C.S."/>
            <person name="Walsh D."/>
            <person name="Lavine L.C."/>
        </authorList>
    </citation>
    <scope>NUCLEOTIDE SEQUENCE</scope>
</reference>
<feature type="compositionally biased region" description="Polar residues" evidence="1">
    <location>
        <begin position="184"/>
        <end position="195"/>
    </location>
</feature>
<dbReference type="PANTHER" id="PTHR47331:SF5">
    <property type="entry name" value="RIBONUCLEASE H"/>
    <property type="match status" value="1"/>
</dbReference>
<keyword evidence="2" id="KW-0396">Initiation factor</keyword>
<dbReference type="PANTHER" id="PTHR47331">
    <property type="entry name" value="PHD-TYPE DOMAIN-CONTAINING PROTEIN"/>
    <property type="match status" value="1"/>
</dbReference>
<feature type="compositionally biased region" description="Low complexity" evidence="1">
    <location>
        <begin position="95"/>
        <end position="108"/>
    </location>
</feature>
<accession>A0A0A9VXH6</accession>
<feature type="compositionally biased region" description="Low complexity" evidence="1">
    <location>
        <begin position="209"/>
        <end position="227"/>
    </location>
</feature>
<gene>
    <name evidence="2" type="primary">infB_53</name>
    <name evidence="2" type="ORF">CM83_104175</name>
</gene>
<evidence type="ECO:0000313" key="2">
    <source>
        <dbReference type="EMBL" id="JAG00354.1"/>
    </source>
</evidence>
<feature type="non-terminal residue" evidence="2">
    <location>
        <position position="316"/>
    </location>
</feature>
<dbReference type="EMBL" id="GBHO01043250">
    <property type="protein sequence ID" value="JAG00354.1"/>
    <property type="molecule type" value="Transcribed_RNA"/>
</dbReference>
<proteinExistence type="predicted"/>
<organism evidence="2">
    <name type="scientific">Lygus hesperus</name>
    <name type="common">Western plant bug</name>
    <dbReference type="NCBI Taxonomy" id="30085"/>
    <lineage>
        <taxon>Eukaryota</taxon>
        <taxon>Metazoa</taxon>
        <taxon>Ecdysozoa</taxon>
        <taxon>Arthropoda</taxon>
        <taxon>Hexapoda</taxon>
        <taxon>Insecta</taxon>
        <taxon>Pterygota</taxon>
        <taxon>Neoptera</taxon>
        <taxon>Paraneoptera</taxon>
        <taxon>Hemiptera</taxon>
        <taxon>Heteroptera</taxon>
        <taxon>Panheteroptera</taxon>
        <taxon>Cimicomorpha</taxon>
        <taxon>Miridae</taxon>
        <taxon>Mirini</taxon>
        <taxon>Lygus</taxon>
    </lineage>
</organism>
<evidence type="ECO:0000256" key="1">
    <source>
        <dbReference type="SAM" id="MobiDB-lite"/>
    </source>
</evidence>
<feature type="region of interest" description="Disordered" evidence="1">
    <location>
        <begin position="184"/>
        <end position="227"/>
    </location>
</feature>
<name>A0A0A9VXH6_LYGHE</name>
<reference evidence="2" key="2">
    <citation type="submission" date="2014-07" db="EMBL/GenBank/DDBJ databases">
        <authorList>
            <person name="Hull J."/>
        </authorList>
    </citation>
    <scope>NUCLEOTIDE SEQUENCE</scope>
</reference>
<keyword evidence="2" id="KW-0648">Protein biosynthesis</keyword>
<protein>
    <submittedName>
        <fullName evidence="2">Translation initiation factor IF-2</fullName>
    </submittedName>
</protein>
<dbReference type="GO" id="GO:0003743">
    <property type="term" value="F:translation initiation factor activity"/>
    <property type="evidence" value="ECO:0007669"/>
    <property type="project" value="UniProtKB-KW"/>
</dbReference>